<dbReference type="Proteomes" id="UP000193925">
    <property type="component" value="Chromosome AFERRI"/>
</dbReference>
<accession>A0A060UUJ2</accession>
<evidence type="ECO:0000256" key="1">
    <source>
        <dbReference type="SAM" id="Phobius"/>
    </source>
</evidence>
<keyword evidence="1" id="KW-0812">Transmembrane</keyword>
<dbReference type="AlphaFoldDB" id="A0A060UUJ2"/>
<dbReference type="EMBL" id="CCCS020000078">
    <property type="protein sequence ID" value="CDQ12070.1"/>
    <property type="molecule type" value="Genomic_DNA"/>
</dbReference>
<sequence length="112" mass="13006">MTGSFAMSSLLNDILGWVSIPSFSAAVYWLLRHASWRPFTERYWFPEEALWMDAHPVFWVLLLTFAYVGVLYVAAWMFRASADYHVLEWFCLAIYVMRTAMKAPTKPTGDGR</sequence>
<reference evidence="2" key="2">
    <citation type="submission" date="2014-07" db="EMBL/GenBank/DDBJ databases">
        <title>Initial genome analysis of the psychrotolerant acidophile Acidithiobacillus ferrivorans CF27: insights into iron and sulfur oxidation pathways and into biofilm formation.</title>
        <authorList>
            <person name="Talla E."/>
            <person name="Hedrich S."/>
            <person name="Mangenot S."/>
            <person name="Ji B."/>
            <person name="Johnson D.B."/>
            <person name="Barbe V."/>
            <person name="Bonnefoy V."/>
        </authorList>
    </citation>
    <scope>NUCLEOTIDE SEQUENCE [LARGE SCALE GENOMIC DNA]</scope>
    <source>
        <strain evidence="2">CF27</strain>
    </source>
</reference>
<reference evidence="3 4" key="3">
    <citation type="submission" date="2017-03" db="EMBL/GenBank/DDBJ databases">
        <authorList>
            <person name="Regsiter A."/>
            <person name="William W."/>
        </authorList>
    </citation>
    <scope>NUCLEOTIDE SEQUENCE [LARGE SCALE GENOMIC DNA]</scope>
    <source>
        <strain evidence="3">PRJEB5721</strain>
    </source>
</reference>
<keyword evidence="1" id="KW-1133">Transmembrane helix</keyword>
<evidence type="ECO:0000313" key="3">
    <source>
        <dbReference type="EMBL" id="SMH64803.1"/>
    </source>
</evidence>
<protein>
    <submittedName>
        <fullName evidence="2">Uncharacterized protein</fullName>
    </submittedName>
</protein>
<proteinExistence type="predicted"/>
<reference evidence="2" key="1">
    <citation type="submission" date="2014-03" db="EMBL/GenBank/DDBJ databases">
        <authorList>
            <person name="Genoscope - CEA"/>
        </authorList>
    </citation>
    <scope>NUCLEOTIDE SEQUENCE [LARGE SCALE GENOMIC DNA]</scope>
    <source>
        <strain evidence="2">CF27</strain>
    </source>
</reference>
<keyword evidence="1" id="KW-0472">Membrane</keyword>
<name>A0A060UUJ2_9PROT</name>
<feature type="transmembrane region" description="Helical" evidence="1">
    <location>
        <begin position="57"/>
        <end position="78"/>
    </location>
</feature>
<dbReference type="EMBL" id="LT841305">
    <property type="protein sequence ID" value="SMH64803.1"/>
    <property type="molecule type" value="Genomic_DNA"/>
</dbReference>
<gene>
    <name evidence="3" type="ORF">AFERRI_10837</name>
    <name evidence="2" type="ORF">AFERRI_80019</name>
</gene>
<dbReference type="RefSeq" id="WP_035195475.1">
    <property type="nucleotide sequence ID" value="NZ_LT841305.1"/>
</dbReference>
<keyword evidence="4" id="KW-1185">Reference proteome</keyword>
<feature type="transmembrane region" description="Helical" evidence="1">
    <location>
        <begin position="14"/>
        <end position="31"/>
    </location>
</feature>
<evidence type="ECO:0000313" key="2">
    <source>
        <dbReference type="EMBL" id="CDQ12070.1"/>
    </source>
</evidence>
<evidence type="ECO:0000313" key="4">
    <source>
        <dbReference type="Proteomes" id="UP000193925"/>
    </source>
</evidence>
<organism evidence="2">
    <name type="scientific">Acidithiobacillus ferrivorans</name>
    <dbReference type="NCBI Taxonomy" id="160808"/>
    <lineage>
        <taxon>Bacteria</taxon>
        <taxon>Pseudomonadati</taxon>
        <taxon>Pseudomonadota</taxon>
        <taxon>Acidithiobacillia</taxon>
        <taxon>Acidithiobacillales</taxon>
        <taxon>Acidithiobacillaceae</taxon>
        <taxon>Acidithiobacillus</taxon>
    </lineage>
</organism>